<dbReference type="Proteomes" id="UP001230426">
    <property type="component" value="Unassembled WGS sequence"/>
</dbReference>
<comment type="caution">
    <text evidence="2">The sequence shown here is derived from an EMBL/GenBank/DDBJ whole genome shotgun (WGS) entry which is preliminary data.</text>
</comment>
<dbReference type="EMBL" id="JAUSRB010000002">
    <property type="protein sequence ID" value="MDP9863150.1"/>
    <property type="molecule type" value="Genomic_DNA"/>
</dbReference>
<feature type="chain" id="PRO_5046864065" evidence="1">
    <location>
        <begin position="35"/>
        <end position="74"/>
    </location>
</feature>
<accession>A0ABT9R3X3</accession>
<evidence type="ECO:0000313" key="3">
    <source>
        <dbReference type="Proteomes" id="UP001230426"/>
    </source>
</evidence>
<protein>
    <submittedName>
        <fullName evidence="2">Uncharacterized protein</fullName>
    </submittedName>
</protein>
<name>A0ABT9R3X3_9ACTN</name>
<dbReference type="RefSeq" id="WP_306859802.1">
    <property type="nucleotide sequence ID" value="NZ_JAUSRB010000002.1"/>
</dbReference>
<evidence type="ECO:0000313" key="2">
    <source>
        <dbReference type="EMBL" id="MDP9863150.1"/>
    </source>
</evidence>
<sequence>MTFHMNTLRRAAVGVTLTLTTLAAALAVPATAQAATYGPYWDLRQCSMAASAYGGAQNGAYCFLRNGRWYLHTP</sequence>
<evidence type="ECO:0000256" key="1">
    <source>
        <dbReference type="SAM" id="SignalP"/>
    </source>
</evidence>
<organism evidence="2 3">
    <name type="scientific">Streptosporangium brasiliense</name>
    <dbReference type="NCBI Taxonomy" id="47480"/>
    <lineage>
        <taxon>Bacteria</taxon>
        <taxon>Bacillati</taxon>
        <taxon>Actinomycetota</taxon>
        <taxon>Actinomycetes</taxon>
        <taxon>Streptosporangiales</taxon>
        <taxon>Streptosporangiaceae</taxon>
        <taxon>Streptosporangium</taxon>
    </lineage>
</organism>
<feature type="signal peptide" evidence="1">
    <location>
        <begin position="1"/>
        <end position="34"/>
    </location>
</feature>
<keyword evidence="1" id="KW-0732">Signal</keyword>
<keyword evidence="3" id="KW-1185">Reference proteome</keyword>
<proteinExistence type="predicted"/>
<reference evidence="2 3" key="1">
    <citation type="submission" date="2023-07" db="EMBL/GenBank/DDBJ databases">
        <title>Sequencing the genomes of 1000 actinobacteria strains.</title>
        <authorList>
            <person name="Klenk H.-P."/>
        </authorList>
    </citation>
    <scope>NUCLEOTIDE SEQUENCE [LARGE SCALE GENOMIC DNA]</scope>
    <source>
        <strain evidence="2 3">DSM 44109</strain>
    </source>
</reference>
<gene>
    <name evidence="2" type="ORF">J2S55_002416</name>
</gene>